<evidence type="ECO:0000259" key="12">
    <source>
        <dbReference type="Pfam" id="PF00117"/>
    </source>
</evidence>
<dbReference type="SUPFAM" id="SSF52317">
    <property type="entry name" value="Class I glutamine amidotransferase-like"/>
    <property type="match status" value="1"/>
</dbReference>
<evidence type="ECO:0000256" key="5">
    <source>
        <dbReference type="ARBA" id="ARBA00022962"/>
    </source>
</evidence>
<dbReference type="Proteomes" id="UP000276770">
    <property type="component" value="Unassembled WGS sequence"/>
</dbReference>
<evidence type="ECO:0000256" key="9">
    <source>
        <dbReference type="ARBA" id="ARBA00049534"/>
    </source>
</evidence>
<comment type="pathway">
    <text evidence="1 10">Amino-acid biosynthesis; L-histidine biosynthesis; L-histidine from 5-phospho-alpha-D-ribose 1-diphosphate: step 5/9.</text>
</comment>
<proteinExistence type="inferred from homology"/>
<dbReference type="PANTHER" id="PTHR42701:SF1">
    <property type="entry name" value="IMIDAZOLE GLYCEROL PHOSPHATE SYNTHASE SUBUNIT HISH"/>
    <property type="match status" value="1"/>
</dbReference>
<evidence type="ECO:0000256" key="10">
    <source>
        <dbReference type="HAMAP-Rule" id="MF_00278"/>
    </source>
</evidence>
<dbReference type="RefSeq" id="WP_121680973.1">
    <property type="nucleotide sequence ID" value="NZ_RCVZ01000008.1"/>
</dbReference>
<dbReference type="NCBIfam" id="TIGR01855">
    <property type="entry name" value="IMP_synth_hisH"/>
    <property type="match status" value="1"/>
</dbReference>
<evidence type="ECO:0000256" key="2">
    <source>
        <dbReference type="ARBA" id="ARBA00011152"/>
    </source>
</evidence>
<comment type="subunit">
    <text evidence="2 10">Heterodimer of HisH and HisF.</text>
</comment>
<comment type="catalytic activity">
    <reaction evidence="9 10">
        <text>L-glutamine + H2O = L-glutamate + NH4(+)</text>
        <dbReference type="Rhea" id="RHEA:15889"/>
        <dbReference type="ChEBI" id="CHEBI:15377"/>
        <dbReference type="ChEBI" id="CHEBI:28938"/>
        <dbReference type="ChEBI" id="CHEBI:29985"/>
        <dbReference type="ChEBI" id="CHEBI:58359"/>
        <dbReference type="EC" id="3.5.1.2"/>
    </reaction>
</comment>
<dbReference type="EC" id="4.3.2.10" evidence="10"/>
<dbReference type="Pfam" id="PF00117">
    <property type="entry name" value="GATase"/>
    <property type="match status" value="1"/>
</dbReference>
<dbReference type="PIRSF" id="PIRSF000495">
    <property type="entry name" value="Amidotransf_hisH"/>
    <property type="match status" value="1"/>
</dbReference>
<keyword evidence="7 10" id="KW-0456">Lyase</keyword>
<dbReference type="EC" id="3.5.1.2" evidence="10"/>
<evidence type="ECO:0000313" key="13">
    <source>
        <dbReference type="EMBL" id="RLQ94810.1"/>
    </source>
</evidence>
<keyword evidence="5 10" id="KW-0315">Glutamine amidotransferase</keyword>
<accession>A0A3L7JWB3</accession>
<keyword evidence="4 10" id="KW-0378">Hydrolase</keyword>
<organism evidence="13 14">
    <name type="scientific">Falsibacillus albus</name>
    <dbReference type="NCBI Taxonomy" id="2478915"/>
    <lineage>
        <taxon>Bacteria</taxon>
        <taxon>Bacillati</taxon>
        <taxon>Bacillota</taxon>
        <taxon>Bacilli</taxon>
        <taxon>Bacillales</taxon>
        <taxon>Bacillaceae</taxon>
        <taxon>Falsibacillus</taxon>
    </lineage>
</organism>
<protein>
    <recommendedName>
        <fullName evidence="10">Imidazole glycerol phosphate synthase subunit HisH</fullName>
        <ecNumber evidence="10">4.3.2.10</ecNumber>
    </recommendedName>
    <alternativeName>
        <fullName evidence="10">IGP synthase glutaminase subunit</fullName>
        <ecNumber evidence="10">3.5.1.2</ecNumber>
    </alternativeName>
    <alternativeName>
        <fullName evidence="10">IGP synthase subunit HisH</fullName>
    </alternativeName>
    <alternativeName>
        <fullName evidence="10">ImGP synthase subunit HisH</fullName>
        <shortName evidence="10">IGPS subunit HisH</shortName>
    </alternativeName>
</protein>
<evidence type="ECO:0000313" key="14">
    <source>
        <dbReference type="Proteomes" id="UP000276770"/>
    </source>
</evidence>
<dbReference type="OrthoDB" id="9807137at2"/>
<evidence type="ECO:0000256" key="7">
    <source>
        <dbReference type="ARBA" id="ARBA00023239"/>
    </source>
</evidence>
<dbReference type="HAMAP" id="MF_00278">
    <property type="entry name" value="HisH"/>
    <property type="match status" value="1"/>
</dbReference>
<dbReference type="EMBL" id="RCVZ01000008">
    <property type="protein sequence ID" value="RLQ94810.1"/>
    <property type="molecule type" value="Genomic_DNA"/>
</dbReference>
<dbReference type="GO" id="GO:0005737">
    <property type="term" value="C:cytoplasm"/>
    <property type="evidence" value="ECO:0007669"/>
    <property type="project" value="UniProtKB-SubCell"/>
</dbReference>
<feature type="domain" description="Glutamine amidotransferase" evidence="12">
    <location>
        <begin position="3"/>
        <end position="202"/>
    </location>
</feature>
<keyword evidence="6 10" id="KW-0368">Histidine biosynthesis</keyword>
<comment type="caution">
    <text evidence="13">The sequence shown here is derived from an EMBL/GenBank/DDBJ whole genome shotgun (WGS) entry which is preliminary data.</text>
</comment>
<dbReference type="GO" id="GO:0000105">
    <property type="term" value="P:L-histidine biosynthetic process"/>
    <property type="evidence" value="ECO:0007669"/>
    <property type="project" value="UniProtKB-UniRule"/>
</dbReference>
<dbReference type="PANTHER" id="PTHR42701">
    <property type="entry name" value="IMIDAZOLE GLYCEROL PHOSPHATE SYNTHASE SUBUNIT HISH"/>
    <property type="match status" value="1"/>
</dbReference>
<dbReference type="UniPathway" id="UPA00031">
    <property type="reaction ID" value="UER00010"/>
</dbReference>
<dbReference type="GO" id="GO:0004359">
    <property type="term" value="F:glutaminase activity"/>
    <property type="evidence" value="ECO:0007669"/>
    <property type="project" value="UniProtKB-EC"/>
</dbReference>
<dbReference type="GO" id="GO:0016829">
    <property type="term" value="F:lyase activity"/>
    <property type="evidence" value="ECO:0007669"/>
    <property type="project" value="UniProtKB-KW"/>
</dbReference>
<dbReference type="Gene3D" id="3.40.50.880">
    <property type="match status" value="1"/>
</dbReference>
<reference evidence="13 14" key="1">
    <citation type="submission" date="2018-10" db="EMBL/GenBank/DDBJ databases">
        <title>Falsibacillus sp. genome draft.</title>
        <authorList>
            <person name="Shi S."/>
        </authorList>
    </citation>
    <scope>NUCLEOTIDE SEQUENCE [LARGE SCALE GENOMIC DNA]</scope>
    <source>
        <strain evidence="13 14">GY 10110</strain>
    </source>
</reference>
<keyword evidence="3 10" id="KW-0028">Amino-acid biosynthesis</keyword>
<comment type="subcellular location">
    <subcellularLocation>
        <location evidence="10">Cytoplasm</location>
    </subcellularLocation>
</comment>
<evidence type="ECO:0000256" key="4">
    <source>
        <dbReference type="ARBA" id="ARBA00022801"/>
    </source>
</evidence>
<sequence>MIVIIDYNMGNVASVKNMIKKIGYEAIVSNDISIIKKATKLILPGVGSFDHGVKSLKELKLFDVIKEKILLESTPILGICLGMQLLTKGSEEGELGGLGLIDGFTKRFSKQILEKNLKIPHMGWNFIKSENETLLLSDMELNSRFYFVHSYHVVCENPMNSTAITHYGYDFTCMIEKENVYGVQFHPEKSHKFGMKIIKNFLELVKCTEVE</sequence>
<evidence type="ECO:0000256" key="8">
    <source>
        <dbReference type="ARBA" id="ARBA00047838"/>
    </source>
</evidence>
<dbReference type="AlphaFoldDB" id="A0A3L7JWB3"/>
<feature type="active site" description="Nucleophile" evidence="10 11">
    <location>
        <position position="80"/>
    </location>
</feature>
<dbReference type="InterPro" id="IPR017926">
    <property type="entry name" value="GATASE"/>
</dbReference>
<feature type="active site" evidence="10 11">
    <location>
        <position position="186"/>
    </location>
</feature>
<evidence type="ECO:0000256" key="6">
    <source>
        <dbReference type="ARBA" id="ARBA00023102"/>
    </source>
</evidence>
<dbReference type="GO" id="GO:0000107">
    <property type="term" value="F:imidazoleglycerol-phosphate synthase activity"/>
    <property type="evidence" value="ECO:0007669"/>
    <property type="project" value="UniProtKB-UniRule"/>
</dbReference>
<dbReference type="InterPro" id="IPR029062">
    <property type="entry name" value="Class_I_gatase-like"/>
</dbReference>
<dbReference type="CDD" id="cd01748">
    <property type="entry name" value="GATase1_IGP_Synthase"/>
    <property type="match status" value="1"/>
</dbReference>
<keyword evidence="10" id="KW-0963">Cytoplasm</keyword>
<evidence type="ECO:0000256" key="1">
    <source>
        <dbReference type="ARBA" id="ARBA00005091"/>
    </source>
</evidence>
<evidence type="ECO:0000256" key="11">
    <source>
        <dbReference type="PIRSR" id="PIRSR000495-1"/>
    </source>
</evidence>
<keyword evidence="14" id="KW-1185">Reference proteome</keyword>
<feature type="active site" evidence="10 11">
    <location>
        <position position="188"/>
    </location>
</feature>
<comment type="catalytic activity">
    <reaction evidence="8 10">
        <text>5-[(5-phospho-1-deoxy-D-ribulos-1-ylimino)methylamino]-1-(5-phospho-beta-D-ribosyl)imidazole-4-carboxamide + L-glutamine = D-erythro-1-(imidazol-4-yl)glycerol 3-phosphate + 5-amino-1-(5-phospho-beta-D-ribosyl)imidazole-4-carboxamide + L-glutamate + H(+)</text>
        <dbReference type="Rhea" id="RHEA:24793"/>
        <dbReference type="ChEBI" id="CHEBI:15378"/>
        <dbReference type="ChEBI" id="CHEBI:29985"/>
        <dbReference type="ChEBI" id="CHEBI:58278"/>
        <dbReference type="ChEBI" id="CHEBI:58359"/>
        <dbReference type="ChEBI" id="CHEBI:58475"/>
        <dbReference type="ChEBI" id="CHEBI:58525"/>
        <dbReference type="EC" id="4.3.2.10"/>
    </reaction>
</comment>
<dbReference type="InterPro" id="IPR010139">
    <property type="entry name" value="Imidazole-glycPsynth_HisH"/>
</dbReference>
<name>A0A3L7JWB3_9BACI</name>
<dbReference type="PROSITE" id="PS51273">
    <property type="entry name" value="GATASE_TYPE_1"/>
    <property type="match status" value="1"/>
</dbReference>
<comment type="function">
    <text evidence="10">IGPS catalyzes the conversion of PRFAR and glutamine to IGP, AICAR and glutamate. The HisH subunit catalyzes the hydrolysis of glutamine to glutamate and ammonia as part of the synthesis of IGP and AICAR. The resulting ammonia molecule is channeled to the active site of HisF.</text>
</comment>
<evidence type="ECO:0000256" key="3">
    <source>
        <dbReference type="ARBA" id="ARBA00022605"/>
    </source>
</evidence>
<gene>
    <name evidence="10 13" type="primary">hisH</name>
    <name evidence="13" type="ORF">D9X91_12515</name>
</gene>